<dbReference type="AlphaFoldDB" id="A0AA42CIH0"/>
<evidence type="ECO:0000256" key="6">
    <source>
        <dbReference type="ARBA" id="ARBA00023012"/>
    </source>
</evidence>
<dbReference type="InterPro" id="IPR004358">
    <property type="entry name" value="Sig_transdc_His_kin-like_C"/>
</dbReference>
<keyword evidence="10" id="KW-1185">Reference proteome</keyword>
<sequence>MTGPAKLNDRLLRRVIGTGWTFGVSALCTPLKADELHTVAADIVAQHGAFAGAAIFCGLVLFSTITALLYVFGRRRWTDRERHLLSELDHLRAKLDRAQVFLSAEPQIVIAWHSMTGDPDIEGDFALVSDTPMPRRILGFGSWLPPESAQALDHAVDRLRSRGEAFRMAVRTKTGRHMEADGRAMGGRAILRLRDVSGDRLELTRLREQHGRVINDLEALRKLTDNIPDPVWARDASDRLVWANSAYVRAVEAHDLDDAVSRGTELLDKGAREASALARRDGGIWRARAPAIVAGARHMLNVIDVPSPVGSVGMAIDLSELETARENLARQASAHAQLLDRLSTGVAIFDRNKRLQFYNAAYRSIWALGPAFLDSKPFDGEILDRLRAEGRLPEQADFRVWKASVLSAYQSVDVAEQIWYLPDSRRLRVVTSPSPDGGVIYLFDDTTERYQLESKFNGLIRVQGETLDTLREGVAVFGTDGRLTLFNPAFGTMWDMDHALLCGRPHIDEVAHRCRKLCQDPDDIMHLRSVVAGFADERLTFERRVHRIDGMVLDCSAAPLPDGATLITFTDVTDGVNIARVLTEQNQVLLEAEQLRNNFVHHVSYELRSPLTNIIGFIEFLGDSSVGDLNPKQREYTGYILKSSAALLAIINDILDLATIDMDAMELAPGTIDIVSTMEEAAKGVQDRLADNGVALDIVALDGIGSFRADGKRVRQILFNLLSNAIGFSTPGQRVTLAAMRRDDSVVFKVTDQGRGIPLDMLDQVFDRFHSYTAGSKHRGVGLGLSIVRSLMELHGGKVLIDSAPEEGTTVTCIFPAREVMAISATS</sequence>
<dbReference type="InterPro" id="IPR000014">
    <property type="entry name" value="PAS"/>
</dbReference>
<dbReference type="InterPro" id="IPR050736">
    <property type="entry name" value="Sensor_HK_Regulatory"/>
</dbReference>
<dbReference type="Proteomes" id="UP001165667">
    <property type="component" value="Unassembled WGS sequence"/>
</dbReference>
<dbReference type="PRINTS" id="PR00344">
    <property type="entry name" value="BCTRLSENSOR"/>
</dbReference>
<dbReference type="EC" id="2.7.13.3" evidence="2"/>
<organism evidence="9 10">
    <name type="scientific">Lichenifustis flavocetrariae</name>
    <dbReference type="NCBI Taxonomy" id="2949735"/>
    <lineage>
        <taxon>Bacteria</taxon>
        <taxon>Pseudomonadati</taxon>
        <taxon>Pseudomonadota</taxon>
        <taxon>Alphaproteobacteria</taxon>
        <taxon>Hyphomicrobiales</taxon>
        <taxon>Lichenihabitantaceae</taxon>
        <taxon>Lichenifustis</taxon>
    </lineage>
</organism>
<evidence type="ECO:0000256" key="2">
    <source>
        <dbReference type="ARBA" id="ARBA00012438"/>
    </source>
</evidence>
<evidence type="ECO:0000256" key="1">
    <source>
        <dbReference type="ARBA" id="ARBA00000085"/>
    </source>
</evidence>
<dbReference type="InterPro" id="IPR003661">
    <property type="entry name" value="HisK_dim/P_dom"/>
</dbReference>
<evidence type="ECO:0000313" key="10">
    <source>
        <dbReference type="Proteomes" id="UP001165667"/>
    </source>
</evidence>
<comment type="catalytic activity">
    <reaction evidence="1">
        <text>ATP + protein L-histidine = ADP + protein N-phospho-L-histidine.</text>
        <dbReference type="EC" id="2.7.13.3"/>
    </reaction>
</comment>
<dbReference type="Pfam" id="PF02518">
    <property type="entry name" value="HATPase_c"/>
    <property type="match status" value="1"/>
</dbReference>
<evidence type="ECO:0000256" key="7">
    <source>
        <dbReference type="SAM" id="Phobius"/>
    </source>
</evidence>
<keyword evidence="7" id="KW-0812">Transmembrane</keyword>
<dbReference type="PROSITE" id="PS50109">
    <property type="entry name" value="HIS_KIN"/>
    <property type="match status" value="1"/>
</dbReference>
<dbReference type="SUPFAM" id="SSF55874">
    <property type="entry name" value="ATPase domain of HSP90 chaperone/DNA topoisomerase II/histidine kinase"/>
    <property type="match status" value="1"/>
</dbReference>
<dbReference type="GO" id="GO:0000155">
    <property type="term" value="F:phosphorelay sensor kinase activity"/>
    <property type="evidence" value="ECO:0007669"/>
    <property type="project" value="InterPro"/>
</dbReference>
<dbReference type="SMART" id="SM00091">
    <property type="entry name" value="PAS"/>
    <property type="match status" value="3"/>
</dbReference>
<name>A0AA42CIH0_9HYPH</name>
<dbReference type="InterPro" id="IPR035965">
    <property type="entry name" value="PAS-like_dom_sf"/>
</dbReference>
<reference evidence="9" key="1">
    <citation type="submission" date="2022-05" db="EMBL/GenBank/DDBJ databases">
        <authorList>
            <person name="Pankratov T."/>
        </authorList>
    </citation>
    <scope>NUCLEOTIDE SEQUENCE</scope>
    <source>
        <strain evidence="9">BP6-180914</strain>
    </source>
</reference>
<feature type="transmembrane region" description="Helical" evidence="7">
    <location>
        <begin position="49"/>
        <end position="72"/>
    </location>
</feature>
<keyword evidence="6" id="KW-0902">Two-component regulatory system</keyword>
<proteinExistence type="predicted"/>
<dbReference type="CDD" id="cd00075">
    <property type="entry name" value="HATPase"/>
    <property type="match status" value="1"/>
</dbReference>
<protein>
    <recommendedName>
        <fullName evidence="2">histidine kinase</fullName>
        <ecNumber evidence="2">2.7.13.3</ecNumber>
    </recommendedName>
</protein>
<dbReference type="Pfam" id="PF00512">
    <property type="entry name" value="HisKA"/>
    <property type="match status" value="1"/>
</dbReference>
<keyword evidence="7" id="KW-0472">Membrane</keyword>
<dbReference type="SUPFAM" id="SSF55785">
    <property type="entry name" value="PYP-like sensor domain (PAS domain)"/>
    <property type="match status" value="2"/>
</dbReference>
<dbReference type="InterPro" id="IPR036890">
    <property type="entry name" value="HATPase_C_sf"/>
</dbReference>
<keyword evidence="7" id="KW-1133">Transmembrane helix</keyword>
<keyword evidence="5" id="KW-0418">Kinase</keyword>
<dbReference type="PANTHER" id="PTHR43711">
    <property type="entry name" value="TWO-COMPONENT HISTIDINE KINASE"/>
    <property type="match status" value="1"/>
</dbReference>
<dbReference type="CDD" id="cd00082">
    <property type="entry name" value="HisKA"/>
    <property type="match status" value="1"/>
</dbReference>
<dbReference type="Gene3D" id="3.30.450.20">
    <property type="entry name" value="PAS domain"/>
    <property type="match status" value="2"/>
</dbReference>
<evidence type="ECO:0000256" key="5">
    <source>
        <dbReference type="ARBA" id="ARBA00022777"/>
    </source>
</evidence>
<keyword evidence="4" id="KW-0808">Transferase</keyword>
<dbReference type="EMBL" id="JAMOIM010000001">
    <property type="protein sequence ID" value="MCW6506856.1"/>
    <property type="molecule type" value="Genomic_DNA"/>
</dbReference>
<dbReference type="Gene3D" id="1.10.287.130">
    <property type="match status" value="1"/>
</dbReference>
<dbReference type="InterPro" id="IPR036097">
    <property type="entry name" value="HisK_dim/P_sf"/>
</dbReference>
<dbReference type="PANTHER" id="PTHR43711:SF1">
    <property type="entry name" value="HISTIDINE KINASE 1"/>
    <property type="match status" value="1"/>
</dbReference>
<dbReference type="SUPFAM" id="SSF47384">
    <property type="entry name" value="Homodimeric domain of signal transducing histidine kinase"/>
    <property type="match status" value="1"/>
</dbReference>
<dbReference type="RefSeq" id="WP_282583198.1">
    <property type="nucleotide sequence ID" value="NZ_JAMOIM010000001.1"/>
</dbReference>
<dbReference type="Gene3D" id="3.30.565.10">
    <property type="entry name" value="Histidine kinase-like ATPase, C-terminal domain"/>
    <property type="match status" value="1"/>
</dbReference>
<evidence type="ECO:0000256" key="3">
    <source>
        <dbReference type="ARBA" id="ARBA00022553"/>
    </source>
</evidence>
<dbReference type="InterPro" id="IPR005467">
    <property type="entry name" value="His_kinase_dom"/>
</dbReference>
<feature type="domain" description="Histidine kinase" evidence="8">
    <location>
        <begin position="602"/>
        <end position="819"/>
    </location>
</feature>
<accession>A0AA42CIH0</accession>
<dbReference type="SMART" id="SM00388">
    <property type="entry name" value="HisKA"/>
    <property type="match status" value="1"/>
</dbReference>
<comment type="caution">
    <text evidence="9">The sequence shown here is derived from an EMBL/GenBank/DDBJ whole genome shotgun (WGS) entry which is preliminary data.</text>
</comment>
<dbReference type="Pfam" id="PF12860">
    <property type="entry name" value="PAS_7"/>
    <property type="match status" value="2"/>
</dbReference>
<dbReference type="SMART" id="SM00387">
    <property type="entry name" value="HATPase_c"/>
    <property type="match status" value="1"/>
</dbReference>
<keyword evidence="3" id="KW-0597">Phosphoprotein</keyword>
<evidence type="ECO:0000313" key="9">
    <source>
        <dbReference type="EMBL" id="MCW6506856.1"/>
    </source>
</evidence>
<evidence type="ECO:0000256" key="4">
    <source>
        <dbReference type="ARBA" id="ARBA00022679"/>
    </source>
</evidence>
<evidence type="ECO:0000259" key="8">
    <source>
        <dbReference type="PROSITE" id="PS50109"/>
    </source>
</evidence>
<dbReference type="Pfam" id="PF13188">
    <property type="entry name" value="PAS_8"/>
    <property type="match status" value="1"/>
</dbReference>
<dbReference type="InterPro" id="IPR003594">
    <property type="entry name" value="HATPase_dom"/>
</dbReference>
<gene>
    <name evidence="9" type="ORF">M8523_02325</name>
</gene>